<proteinExistence type="inferred from homology"/>
<dbReference type="InterPro" id="IPR002772">
    <property type="entry name" value="Glyco_hydro_3_C"/>
</dbReference>
<comment type="catalytic activity">
    <reaction evidence="1">
        <text>Hydrolysis of terminal, non-reducing beta-D-glucosyl residues with release of beta-D-glucose.</text>
        <dbReference type="EC" id="3.2.1.21"/>
    </reaction>
</comment>
<organism evidence="10 11">
    <name type="scientific">Neobacillus bataviensis</name>
    <dbReference type="NCBI Taxonomy" id="220685"/>
    <lineage>
        <taxon>Bacteria</taxon>
        <taxon>Bacillati</taxon>
        <taxon>Bacillota</taxon>
        <taxon>Bacilli</taxon>
        <taxon>Bacillales</taxon>
        <taxon>Bacillaceae</taxon>
        <taxon>Neobacillus</taxon>
    </lineage>
</organism>
<evidence type="ECO:0000259" key="9">
    <source>
        <dbReference type="Pfam" id="PF01915"/>
    </source>
</evidence>
<dbReference type="PANTHER" id="PTHR30620:SF16">
    <property type="entry name" value="LYSOSOMAL BETA GLUCOSIDASE"/>
    <property type="match status" value="1"/>
</dbReference>
<dbReference type="GO" id="GO:0009251">
    <property type="term" value="P:glucan catabolic process"/>
    <property type="evidence" value="ECO:0007669"/>
    <property type="project" value="TreeGrafter"/>
</dbReference>
<evidence type="ECO:0000256" key="1">
    <source>
        <dbReference type="ARBA" id="ARBA00000448"/>
    </source>
</evidence>
<gene>
    <name evidence="10" type="ORF">FB550_105174</name>
</gene>
<evidence type="ECO:0000259" key="8">
    <source>
        <dbReference type="Pfam" id="PF00933"/>
    </source>
</evidence>
<feature type="domain" description="Glycoside hydrolase family 3 C-terminal" evidence="9">
    <location>
        <begin position="475"/>
        <end position="672"/>
    </location>
</feature>
<accession>A0A561DEI2</accession>
<feature type="domain" description="Glycoside hydrolase family 3 N-terminal" evidence="8">
    <location>
        <begin position="89"/>
        <end position="432"/>
    </location>
</feature>
<evidence type="ECO:0000313" key="10">
    <source>
        <dbReference type="EMBL" id="TWE01806.1"/>
    </source>
</evidence>
<dbReference type="Gene3D" id="3.40.50.1700">
    <property type="entry name" value="Glycoside hydrolase family 3 C-terminal domain"/>
    <property type="match status" value="1"/>
</dbReference>
<sequence length="673" mass="73666">MKRFSKKTASLTLAALMLSSTVIPYASAEQGKSNGNKQNAPEITATTKNIIVQGEKKFKDLNNNGRLDPYENWQLPTDVRVKDLVKKMTLEEKAGMMLITEFPKFTNNKLVLPNKLIDQNTRYIIFRQTPTADVIADYNNQLQEAAEGSRLGIPIVITSNPRNHASTDYTNSSEGAGLHSFWPGPLGLAATRDTSLVKDFAETAAKEWRAAGIRKVYGYTADIATDPLWARIEDTFGEQPALASDMIYNVIKGFQGDELGKDSVAITVKHFPGGGARDNGLDPHFPEGKFNPYPTDGSLLKYHIPSFRAAITAGVSSVMPYYAYPSNTSADQGLPWFSPTQQFEEVGFALNKAIITDLLRGQLGFKGYVNSDTGAVGNNAWGAEGLTPEQKFAKAINAGTNIISGASDPAPIIDAVKHGLLKEDKVDQSVSFLLSEMMKLGLFENPYVDKQNALDVVNNPESQKKADAAHRKSLVLMRNDKINGENVLPLSDGKINNVKLYVEMFPGGNDAAATKKLRETIQKYDPSITVTDNLAEATHAFVWVRPVQSNWDNNPRISVGPETGITNVDRIIEIQKTVPTITAINFTNPWLIDQIEPNAAAVVATFGTKAEAIVDVIRGKFNPTGKLPFTIPANKAAVDEEVGDIPGYEEDPSYVYKNKSGDKYGFDFGLNYK</sequence>
<dbReference type="InterPro" id="IPR036881">
    <property type="entry name" value="Glyco_hydro_3_C_sf"/>
</dbReference>
<feature type="signal peptide" evidence="7">
    <location>
        <begin position="1"/>
        <end position="28"/>
    </location>
</feature>
<reference evidence="10 11" key="1">
    <citation type="submission" date="2019-06" db="EMBL/GenBank/DDBJ databases">
        <title>Sorghum-associated microbial communities from plants grown in Nebraska, USA.</title>
        <authorList>
            <person name="Schachtman D."/>
        </authorList>
    </citation>
    <scope>NUCLEOTIDE SEQUENCE [LARGE SCALE GENOMIC DNA]</scope>
    <source>
        <strain evidence="10 11">2482</strain>
    </source>
</reference>
<dbReference type="EC" id="3.2.1.21" evidence="3"/>
<dbReference type="SUPFAM" id="SSF52279">
    <property type="entry name" value="Beta-D-glucan exohydrolase, C-terminal domain"/>
    <property type="match status" value="1"/>
</dbReference>
<evidence type="ECO:0000256" key="3">
    <source>
        <dbReference type="ARBA" id="ARBA00012744"/>
    </source>
</evidence>
<dbReference type="Proteomes" id="UP000319671">
    <property type="component" value="Unassembled WGS sequence"/>
</dbReference>
<feature type="chain" id="PRO_5021879662" description="beta-glucosidase" evidence="7">
    <location>
        <begin position="29"/>
        <end position="673"/>
    </location>
</feature>
<evidence type="ECO:0000256" key="4">
    <source>
        <dbReference type="ARBA" id="ARBA00022729"/>
    </source>
</evidence>
<keyword evidence="11" id="KW-1185">Reference proteome</keyword>
<keyword evidence="6" id="KW-0326">Glycosidase</keyword>
<dbReference type="Pfam" id="PF01915">
    <property type="entry name" value="Glyco_hydro_3_C"/>
    <property type="match status" value="1"/>
</dbReference>
<dbReference type="PANTHER" id="PTHR30620">
    <property type="entry name" value="PERIPLASMIC BETA-GLUCOSIDASE-RELATED"/>
    <property type="match status" value="1"/>
</dbReference>
<dbReference type="InterPro" id="IPR017853">
    <property type="entry name" value="GH"/>
</dbReference>
<keyword evidence="5" id="KW-0378">Hydrolase</keyword>
<dbReference type="InterPro" id="IPR036962">
    <property type="entry name" value="Glyco_hydro_3_N_sf"/>
</dbReference>
<dbReference type="RefSeq" id="WP_144565151.1">
    <property type="nucleotide sequence ID" value="NZ_VIVN01000005.1"/>
</dbReference>
<protein>
    <recommendedName>
        <fullName evidence="3">beta-glucosidase</fullName>
        <ecNumber evidence="3">3.2.1.21</ecNumber>
    </recommendedName>
</protein>
<dbReference type="Pfam" id="PF00933">
    <property type="entry name" value="Glyco_hydro_3"/>
    <property type="match status" value="1"/>
</dbReference>
<dbReference type="InterPro" id="IPR001764">
    <property type="entry name" value="Glyco_hydro_3_N"/>
</dbReference>
<name>A0A561DEI2_9BACI</name>
<dbReference type="PRINTS" id="PR00133">
    <property type="entry name" value="GLHYDRLASE3"/>
</dbReference>
<dbReference type="InterPro" id="IPR051915">
    <property type="entry name" value="Cellulose_Degrad_GH3"/>
</dbReference>
<comment type="caution">
    <text evidence="10">The sequence shown here is derived from an EMBL/GenBank/DDBJ whole genome shotgun (WGS) entry which is preliminary data.</text>
</comment>
<keyword evidence="4 7" id="KW-0732">Signal</keyword>
<dbReference type="GO" id="GO:0008422">
    <property type="term" value="F:beta-glucosidase activity"/>
    <property type="evidence" value="ECO:0007669"/>
    <property type="project" value="UniProtKB-EC"/>
</dbReference>
<evidence type="ECO:0000256" key="5">
    <source>
        <dbReference type="ARBA" id="ARBA00022801"/>
    </source>
</evidence>
<evidence type="ECO:0000256" key="6">
    <source>
        <dbReference type="ARBA" id="ARBA00023295"/>
    </source>
</evidence>
<dbReference type="EMBL" id="VIVN01000005">
    <property type="protein sequence ID" value="TWE01806.1"/>
    <property type="molecule type" value="Genomic_DNA"/>
</dbReference>
<dbReference type="Gene3D" id="3.20.20.300">
    <property type="entry name" value="Glycoside hydrolase, family 3, N-terminal domain"/>
    <property type="match status" value="1"/>
</dbReference>
<evidence type="ECO:0000256" key="2">
    <source>
        <dbReference type="ARBA" id="ARBA00005336"/>
    </source>
</evidence>
<dbReference type="SUPFAM" id="SSF51445">
    <property type="entry name" value="(Trans)glycosidases"/>
    <property type="match status" value="1"/>
</dbReference>
<comment type="similarity">
    <text evidence="2">Belongs to the glycosyl hydrolase 3 family.</text>
</comment>
<dbReference type="AlphaFoldDB" id="A0A561DEI2"/>
<evidence type="ECO:0000313" key="11">
    <source>
        <dbReference type="Proteomes" id="UP000319671"/>
    </source>
</evidence>
<evidence type="ECO:0000256" key="7">
    <source>
        <dbReference type="SAM" id="SignalP"/>
    </source>
</evidence>